<evidence type="ECO:0000256" key="17">
    <source>
        <dbReference type="ARBA" id="ARBA00048906"/>
    </source>
</evidence>
<dbReference type="Ensembl" id="ENSPMRT00000033388.1">
    <property type="protein sequence ID" value="ENSPMRP00000031473.1"/>
    <property type="gene ID" value="ENSPMRG00000020398.1"/>
</dbReference>
<dbReference type="PANTHER" id="PTHR24322:SF489">
    <property type="entry name" value="ESTRADIOL 17-BETA-DEHYDROGENASE 11"/>
    <property type="match status" value="1"/>
</dbReference>
<keyword evidence="7" id="KW-0521">NADP</keyword>
<evidence type="ECO:0000256" key="16">
    <source>
        <dbReference type="ARBA" id="ARBA00048022"/>
    </source>
</evidence>
<dbReference type="AlphaFoldDB" id="A0A670K1R6"/>
<comment type="catalytic activity">
    <reaction evidence="17">
        <text>17beta-estradiol + NADP(+) = estrone + NADPH + H(+)</text>
        <dbReference type="Rhea" id="RHEA:24616"/>
        <dbReference type="ChEBI" id="CHEBI:15378"/>
        <dbReference type="ChEBI" id="CHEBI:16469"/>
        <dbReference type="ChEBI" id="CHEBI:17263"/>
        <dbReference type="ChEBI" id="CHEBI:57783"/>
        <dbReference type="ChEBI" id="CHEBI:58349"/>
        <dbReference type="EC" id="1.1.1.62"/>
    </reaction>
</comment>
<dbReference type="InterPro" id="IPR036291">
    <property type="entry name" value="NAD(P)-bd_dom_sf"/>
</dbReference>
<dbReference type="GO" id="GO:0004303">
    <property type="term" value="F:estradiol 17-beta-dehydrogenase [NAD(P)+] activity"/>
    <property type="evidence" value="ECO:0007669"/>
    <property type="project" value="UniProtKB-EC"/>
</dbReference>
<name>A0A670K1R6_PODMU</name>
<dbReference type="InterPro" id="IPR002347">
    <property type="entry name" value="SDR_fam"/>
</dbReference>
<keyword evidence="5" id="KW-0732">Signal</keyword>
<evidence type="ECO:0000256" key="13">
    <source>
        <dbReference type="ARBA" id="ARBA00039801"/>
    </source>
</evidence>
<evidence type="ECO:0000256" key="15">
    <source>
        <dbReference type="ARBA" id="ARBA00042911"/>
    </source>
</evidence>
<protein>
    <recommendedName>
        <fullName evidence="13">Estradiol 17-beta-dehydrogenase 11</fullName>
        <ecNumber evidence="11">1.1.1.62</ecNumber>
    </recommendedName>
    <alternativeName>
        <fullName evidence="14">17-beta-hydroxysteroid dehydrogenase 11</fullName>
    </alternativeName>
    <alternativeName>
        <fullName evidence="15">Dehydrogenase/reductase SDR family member 8</fullName>
    </alternativeName>
</protein>
<evidence type="ECO:0000256" key="7">
    <source>
        <dbReference type="ARBA" id="ARBA00022857"/>
    </source>
</evidence>
<dbReference type="OMA" id="AHEFAKC"/>
<keyword evidence="10" id="KW-0443">Lipid metabolism</keyword>
<evidence type="ECO:0000313" key="18">
    <source>
        <dbReference type="Ensembl" id="ENSPMRP00000031473.1"/>
    </source>
</evidence>
<dbReference type="EC" id="1.1.1.62" evidence="11"/>
<evidence type="ECO:0000256" key="2">
    <source>
        <dbReference type="ARBA" id="ARBA00004502"/>
    </source>
</evidence>
<dbReference type="Proteomes" id="UP000472272">
    <property type="component" value="Chromosome 9"/>
</dbReference>
<dbReference type="SUPFAM" id="SSF51735">
    <property type="entry name" value="NAD(P)-binding Rossmann-fold domains"/>
    <property type="match status" value="1"/>
</dbReference>
<accession>A0A670K1R6</accession>
<proteinExistence type="inferred from homology"/>
<evidence type="ECO:0000256" key="1">
    <source>
        <dbReference type="ARBA" id="ARBA00004240"/>
    </source>
</evidence>
<dbReference type="GO" id="GO:0005783">
    <property type="term" value="C:endoplasmic reticulum"/>
    <property type="evidence" value="ECO:0007669"/>
    <property type="project" value="UniProtKB-SubCell"/>
</dbReference>
<dbReference type="GO" id="GO:0005811">
    <property type="term" value="C:lipid droplet"/>
    <property type="evidence" value="ECO:0007669"/>
    <property type="project" value="UniProtKB-SubCell"/>
</dbReference>
<keyword evidence="9" id="KW-0560">Oxidoreductase</keyword>
<comment type="catalytic activity">
    <reaction evidence="16">
        <text>17beta-estradiol + NAD(+) = estrone + NADH + H(+)</text>
        <dbReference type="Rhea" id="RHEA:24612"/>
        <dbReference type="ChEBI" id="CHEBI:15378"/>
        <dbReference type="ChEBI" id="CHEBI:16469"/>
        <dbReference type="ChEBI" id="CHEBI:17263"/>
        <dbReference type="ChEBI" id="CHEBI:57540"/>
        <dbReference type="ChEBI" id="CHEBI:57945"/>
        <dbReference type="EC" id="1.1.1.62"/>
    </reaction>
</comment>
<evidence type="ECO:0000313" key="19">
    <source>
        <dbReference type="Proteomes" id="UP000472272"/>
    </source>
</evidence>
<sequence>SIFLLATLVICTYSLLEALVKLFIPKRRKSVRGEIVLITGAAHGLGRATAHEFAKCQSKLVLWDINKEGVEETAEECRKLGAIAHAFVVDCRNRTEIYSVADKTVKAFLTPMIKNNHGHIVTVASFAGHLGIPYMVCYSSSKWSAVGFHESLKEELSLLKMDGIETTCMCPVFMNTDSVKLLKPLLVNLSSARKCCLPTRRSGTYLSTCTLTCFQTARLAGAGTEQRELTPSRGFEPLTF</sequence>
<evidence type="ECO:0000256" key="11">
    <source>
        <dbReference type="ARBA" id="ARBA00024072"/>
    </source>
</evidence>
<evidence type="ECO:0000256" key="6">
    <source>
        <dbReference type="ARBA" id="ARBA00022824"/>
    </source>
</evidence>
<evidence type="ECO:0000256" key="10">
    <source>
        <dbReference type="ARBA" id="ARBA00023098"/>
    </source>
</evidence>
<comment type="similarity">
    <text evidence="12">Belongs to the short-chain dehydrogenases/reductases (SDR) family. 17-beta-HSD 3 subfamily.</text>
</comment>
<reference evidence="18" key="2">
    <citation type="submission" date="2025-08" db="UniProtKB">
        <authorList>
            <consortium name="Ensembl"/>
        </authorList>
    </citation>
    <scope>IDENTIFICATION</scope>
</reference>
<dbReference type="Pfam" id="PF00106">
    <property type="entry name" value="adh_short"/>
    <property type="match status" value="1"/>
</dbReference>
<reference evidence="18" key="3">
    <citation type="submission" date="2025-09" db="UniProtKB">
        <authorList>
            <consortium name="Ensembl"/>
        </authorList>
    </citation>
    <scope>IDENTIFICATION</scope>
</reference>
<comment type="subcellular location">
    <subcellularLocation>
        <location evidence="1">Endoplasmic reticulum</location>
    </subcellularLocation>
    <subcellularLocation>
        <location evidence="2">Lipid droplet</location>
    </subcellularLocation>
</comment>
<evidence type="ECO:0000256" key="5">
    <source>
        <dbReference type="ARBA" id="ARBA00022729"/>
    </source>
</evidence>
<keyword evidence="3" id="KW-0444">Lipid biosynthesis</keyword>
<keyword evidence="6" id="KW-0256">Endoplasmic reticulum</keyword>
<evidence type="ECO:0000256" key="12">
    <source>
        <dbReference type="ARBA" id="ARBA00038261"/>
    </source>
</evidence>
<evidence type="ECO:0000256" key="4">
    <source>
        <dbReference type="ARBA" id="ARBA00022677"/>
    </source>
</evidence>
<keyword evidence="19" id="KW-1185">Reference proteome</keyword>
<evidence type="ECO:0000256" key="9">
    <source>
        <dbReference type="ARBA" id="ARBA00023002"/>
    </source>
</evidence>
<reference evidence="18 19" key="1">
    <citation type="journal article" date="2019" name="Proc. Natl. Acad. Sci. U.S.A.">
        <title>Regulatory changes in pterin and carotenoid genes underlie balanced color polymorphisms in the wall lizard.</title>
        <authorList>
            <person name="Andrade P."/>
            <person name="Pinho C."/>
            <person name="Perez I de Lanuza G."/>
            <person name="Afonso S."/>
            <person name="Brejcha J."/>
            <person name="Rubin C.J."/>
            <person name="Wallerman O."/>
            <person name="Pereira P."/>
            <person name="Sabatino S.J."/>
            <person name="Bellati A."/>
            <person name="Pellitteri-Rosa D."/>
            <person name="Bosakova Z."/>
            <person name="Bunikis I."/>
            <person name="Carretero M.A."/>
            <person name="Feiner N."/>
            <person name="Marsik P."/>
            <person name="Pauperio F."/>
            <person name="Salvi D."/>
            <person name="Soler L."/>
            <person name="While G.M."/>
            <person name="Uller T."/>
            <person name="Font E."/>
            <person name="Andersson L."/>
            <person name="Carneiro M."/>
        </authorList>
    </citation>
    <scope>NUCLEOTIDE SEQUENCE</scope>
</reference>
<keyword evidence="4" id="KW-0551">Lipid droplet</keyword>
<evidence type="ECO:0000256" key="8">
    <source>
        <dbReference type="ARBA" id="ARBA00022955"/>
    </source>
</evidence>
<evidence type="ECO:0000256" key="3">
    <source>
        <dbReference type="ARBA" id="ARBA00022516"/>
    </source>
</evidence>
<keyword evidence="8" id="KW-0752">Steroid biosynthesis</keyword>
<dbReference type="Gene3D" id="3.40.50.720">
    <property type="entry name" value="NAD(P)-binding Rossmann-like Domain"/>
    <property type="match status" value="2"/>
</dbReference>
<dbReference type="PANTHER" id="PTHR24322">
    <property type="entry name" value="PKSB"/>
    <property type="match status" value="1"/>
</dbReference>
<dbReference type="PRINTS" id="PR00081">
    <property type="entry name" value="GDHRDH"/>
</dbReference>
<dbReference type="GeneTree" id="ENSGT00940000160856"/>
<dbReference type="GO" id="GO:0006694">
    <property type="term" value="P:steroid biosynthetic process"/>
    <property type="evidence" value="ECO:0007669"/>
    <property type="project" value="UniProtKB-KW"/>
</dbReference>
<organism evidence="18 19">
    <name type="scientific">Podarcis muralis</name>
    <name type="common">Wall lizard</name>
    <name type="synonym">Lacerta muralis</name>
    <dbReference type="NCBI Taxonomy" id="64176"/>
    <lineage>
        <taxon>Eukaryota</taxon>
        <taxon>Metazoa</taxon>
        <taxon>Chordata</taxon>
        <taxon>Craniata</taxon>
        <taxon>Vertebrata</taxon>
        <taxon>Euteleostomi</taxon>
        <taxon>Lepidosauria</taxon>
        <taxon>Squamata</taxon>
        <taxon>Bifurcata</taxon>
        <taxon>Unidentata</taxon>
        <taxon>Episquamata</taxon>
        <taxon>Laterata</taxon>
        <taxon>Lacertibaenia</taxon>
        <taxon>Lacertidae</taxon>
        <taxon>Podarcis</taxon>
    </lineage>
</organism>
<evidence type="ECO:0000256" key="14">
    <source>
        <dbReference type="ARBA" id="ARBA00042233"/>
    </source>
</evidence>